<reference evidence="1" key="1">
    <citation type="submission" date="2020-05" db="EMBL/GenBank/DDBJ databases">
        <authorList>
            <person name="Chiriac C."/>
            <person name="Salcher M."/>
            <person name="Ghai R."/>
            <person name="Kavagutti S V."/>
        </authorList>
    </citation>
    <scope>NUCLEOTIDE SEQUENCE</scope>
</reference>
<gene>
    <name evidence="1" type="ORF">UFOPK3954_02261</name>
</gene>
<organism evidence="1">
    <name type="scientific">freshwater metagenome</name>
    <dbReference type="NCBI Taxonomy" id="449393"/>
    <lineage>
        <taxon>unclassified sequences</taxon>
        <taxon>metagenomes</taxon>
        <taxon>ecological metagenomes</taxon>
    </lineage>
</organism>
<accession>A0A6J7Q656</accession>
<name>A0A6J7Q656_9ZZZZ</name>
<sequence length="57" mass="6108">MIDSPSRAVCVLADLTALPGWEVWTAPHRGGKRQMDLRREFLASVVASDAGQTAPTA</sequence>
<evidence type="ECO:0000313" key="1">
    <source>
        <dbReference type="EMBL" id="CAB5010002.1"/>
    </source>
</evidence>
<dbReference type="AlphaFoldDB" id="A0A6J7Q656"/>
<protein>
    <submittedName>
        <fullName evidence="1">Unannotated protein</fullName>
    </submittedName>
</protein>
<proteinExistence type="predicted"/>
<dbReference type="EMBL" id="CAFBON010000324">
    <property type="protein sequence ID" value="CAB5010002.1"/>
    <property type="molecule type" value="Genomic_DNA"/>
</dbReference>